<proteinExistence type="predicted"/>
<sequence length="36" mass="4183">MVTSHLTAQKLKKIHAAYRSLVKRGELKTFPQMLEK</sequence>
<organism evidence="1 2">
    <name type="scientific">Mucilaginibacter pineti</name>
    <dbReference type="NCBI Taxonomy" id="1391627"/>
    <lineage>
        <taxon>Bacteria</taxon>
        <taxon>Pseudomonadati</taxon>
        <taxon>Bacteroidota</taxon>
        <taxon>Sphingobacteriia</taxon>
        <taxon>Sphingobacteriales</taxon>
        <taxon>Sphingobacteriaceae</taxon>
        <taxon>Mucilaginibacter</taxon>
    </lineage>
</organism>
<gene>
    <name evidence="1" type="ORF">SAMN05216464_1316</name>
</gene>
<keyword evidence="2" id="KW-1185">Reference proteome</keyword>
<dbReference type="Proteomes" id="UP000199072">
    <property type="component" value="Unassembled WGS sequence"/>
</dbReference>
<name>A0A1G7NXZ2_9SPHI</name>
<protein>
    <submittedName>
        <fullName evidence="1">Uncharacterized protein</fullName>
    </submittedName>
</protein>
<dbReference type="EMBL" id="FNAI01000031">
    <property type="protein sequence ID" value="SDF78874.1"/>
    <property type="molecule type" value="Genomic_DNA"/>
</dbReference>
<evidence type="ECO:0000313" key="2">
    <source>
        <dbReference type="Proteomes" id="UP000199072"/>
    </source>
</evidence>
<dbReference type="AlphaFoldDB" id="A0A1G7NXZ2"/>
<evidence type="ECO:0000313" key="1">
    <source>
        <dbReference type="EMBL" id="SDF78874.1"/>
    </source>
</evidence>
<reference evidence="1 2" key="1">
    <citation type="submission" date="2016-10" db="EMBL/GenBank/DDBJ databases">
        <authorList>
            <person name="de Groot N.N."/>
        </authorList>
    </citation>
    <scope>NUCLEOTIDE SEQUENCE [LARGE SCALE GENOMIC DNA]</scope>
    <source>
        <strain evidence="1 2">47C3B</strain>
    </source>
</reference>
<accession>A0A1G7NXZ2</accession>